<dbReference type="EMBL" id="CADCVF010000079">
    <property type="protein sequence ID" value="CAA9469068.1"/>
    <property type="molecule type" value="Genomic_DNA"/>
</dbReference>
<feature type="transmembrane region" description="Helical" evidence="1">
    <location>
        <begin position="353"/>
        <end position="374"/>
    </location>
</feature>
<feature type="transmembrane region" description="Helical" evidence="1">
    <location>
        <begin position="83"/>
        <end position="102"/>
    </location>
</feature>
<feature type="transmembrane region" description="Helical" evidence="1">
    <location>
        <begin position="7"/>
        <end position="25"/>
    </location>
</feature>
<evidence type="ECO:0000256" key="1">
    <source>
        <dbReference type="SAM" id="Phobius"/>
    </source>
</evidence>
<dbReference type="AlphaFoldDB" id="A0A6J4RCL0"/>
<keyword evidence="1" id="KW-0812">Transmembrane</keyword>
<feature type="transmembrane region" description="Helical" evidence="1">
    <location>
        <begin position="381"/>
        <end position="399"/>
    </location>
</feature>
<feature type="transmembrane region" description="Helical" evidence="1">
    <location>
        <begin position="232"/>
        <end position="257"/>
    </location>
</feature>
<feature type="transmembrane region" description="Helical" evidence="1">
    <location>
        <begin position="318"/>
        <end position="341"/>
    </location>
</feature>
<protein>
    <submittedName>
        <fullName evidence="2">Uncharacterized protein</fullName>
    </submittedName>
</protein>
<gene>
    <name evidence="2" type="ORF">AVDCRST_MAG58-3860</name>
</gene>
<name>A0A6J4RCL0_9ACTN</name>
<feature type="transmembrane region" description="Helical" evidence="1">
    <location>
        <begin position="285"/>
        <end position="306"/>
    </location>
</feature>
<feature type="transmembrane region" description="Helical" evidence="1">
    <location>
        <begin position="31"/>
        <end position="49"/>
    </location>
</feature>
<organism evidence="2">
    <name type="scientific">uncultured Rubrobacteraceae bacterium</name>
    <dbReference type="NCBI Taxonomy" id="349277"/>
    <lineage>
        <taxon>Bacteria</taxon>
        <taxon>Bacillati</taxon>
        <taxon>Actinomycetota</taxon>
        <taxon>Rubrobacteria</taxon>
        <taxon>Rubrobacterales</taxon>
        <taxon>Rubrobacteraceae</taxon>
        <taxon>environmental samples</taxon>
    </lineage>
</organism>
<dbReference type="InterPro" id="IPR025291">
    <property type="entry name" value="DUF4153"/>
</dbReference>
<keyword evidence="1" id="KW-0472">Membrane</keyword>
<feature type="transmembrane region" description="Helical" evidence="1">
    <location>
        <begin position="196"/>
        <end position="220"/>
    </location>
</feature>
<evidence type="ECO:0000313" key="2">
    <source>
        <dbReference type="EMBL" id="CAA9469068.1"/>
    </source>
</evidence>
<dbReference type="Pfam" id="PF13687">
    <property type="entry name" value="DUF4153"/>
    <property type="match status" value="1"/>
</dbReference>
<proteinExistence type="predicted"/>
<feature type="transmembrane region" description="Helical" evidence="1">
    <location>
        <begin position="154"/>
        <end position="176"/>
    </location>
</feature>
<sequence length="537" mass="59347">MGERTRLGLGVIGVALALGGLGDLLLRATPWGINFLMWVTALVGLGVLLAKWGRVGSGGEGKWLVFVAVVFAAGVVLRDSPVVVLLDVLGVLISLSLAVWLGRSGSLRRAGIWDYILGGVYTGALTSAGPLPVSIVDIEWREAVRGRRKGQALAVSRGVLLAAPLLLLFGTLLVAADAIFERLVLDIFGFDLAEVFSHLFLTCFFAWITAGLLWAGLMARVPENFAIPRPRVLSLGIVEVGIVLGLLDLMFLTFVVIQVRYLFGGAGRVAATAVLTYAEYARRGFFELVTVTALALPLLLIAHWLLRTENRAHERLFKALAGIMVGLLFIVVASALQRMYLYQQEFGLTELRLYTSVFMLWISTVLIWFILTVLRDRRDRFAFGALVAGFAAIFAINAMNPDAFIASTNIERMEEGKRFDAYYLITLSADAVPVLVESLPEIGDNRLWKDHTVEQELVYRWDTRKADWRTWNLGRSRARQSVKSYLEEQSGRALVMSGAAAQHPDRAFMHPPDRVIHKMLWIRYPNRGISESSVTSG</sequence>
<feature type="transmembrane region" description="Helical" evidence="1">
    <location>
        <begin position="61"/>
        <end position="77"/>
    </location>
</feature>
<keyword evidence="1" id="KW-1133">Transmembrane helix</keyword>
<reference evidence="2" key="1">
    <citation type="submission" date="2020-02" db="EMBL/GenBank/DDBJ databases">
        <authorList>
            <person name="Meier V. D."/>
        </authorList>
    </citation>
    <scope>NUCLEOTIDE SEQUENCE</scope>
    <source>
        <strain evidence="2">AVDCRST_MAG58</strain>
    </source>
</reference>
<accession>A0A6J4RCL0</accession>